<keyword evidence="3" id="KW-1185">Reference proteome</keyword>
<evidence type="ECO:0000313" key="2">
    <source>
        <dbReference type="EMBL" id="GIY88178.1"/>
    </source>
</evidence>
<evidence type="ECO:0000313" key="3">
    <source>
        <dbReference type="Proteomes" id="UP001054945"/>
    </source>
</evidence>
<sequence>MDRGDWGRMGRGASSSSLARFRGARAAKGNAFRPPGVELLLCSFGCKYHLPERARQQHRGAGSVMKE</sequence>
<feature type="region of interest" description="Disordered" evidence="1">
    <location>
        <begin position="1"/>
        <end position="20"/>
    </location>
</feature>
<reference evidence="2 3" key="1">
    <citation type="submission" date="2021-06" db="EMBL/GenBank/DDBJ databases">
        <title>Caerostris extrusa draft genome.</title>
        <authorList>
            <person name="Kono N."/>
            <person name="Arakawa K."/>
        </authorList>
    </citation>
    <scope>NUCLEOTIDE SEQUENCE [LARGE SCALE GENOMIC DNA]</scope>
</reference>
<accession>A0AAV4X0X0</accession>
<evidence type="ECO:0000256" key="1">
    <source>
        <dbReference type="SAM" id="MobiDB-lite"/>
    </source>
</evidence>
<gene>
    <name evidence="2" type="ORF">CEXT_120691</name>
</gene>
<dbReference type="AlphaFoldDB" id="A0AAV4X0X0"/>
<protein>
    <submittedName>
        <fullName evidence="2">Uncharacterized protein</fullName>
    </submittedName>
</protein>
<dbReference type="EMBL" id="BPLR01017027">
    <property type="protein sequence ID" value="GIY88178.1"/>
    <property type="molecule type" value="Genomic_DNA"/>
</dbReference>
<name>A0AAV4X0X0_CAEEX</name>
<proteinExistence type="predicted"/>
<organism evidence="2 3">
    <name type="scientific">Caerostris extrusa</name>
    <name type="common">Bark spider</name>
    <name type="synonym">Caerostris bankana</name>
    <dbReference type="NCBI Taxonomy" id="172846"/>
    <lineage>
        <taxon>Eukaryota</taxon>
        <taxon>Metazoa</taxon>
        <taxon>Ecdysozoa</taxon>
        <taxon>Arthropoda</taxon>
        <taxon>Chelicerata</taxon>
        <taxon>Arachnida</taxon>
        <taxon>Araneae</taxon>
        <taxon>Araneomorphae</taxon>
        <taxon>Entelegynae</taxon>
        <taxon>Araneoidea</taxon>
        <taxon>Araneidae</taxon>
        <taxon>Caerostris</taxon>
    </lineage>
</organism>
<comment type="caution">
    <text evidence="2">The sequence shown here is derived from an EMBL/GenBank/DDBJ whole genome shotgun (WGS) entry which is preliminary data.</text>
</comment>
<dbReference type="Proteomes" id="UP001054945">
    <property type="component" value="Unassembled WGS sequence"/>
</dbReference>